<comment type="caution">
    <text evidence="1">The sequence shown here is derived from an EMBL/GenBank/DDBJ whole genome shotgun (WGS) entry which is preliminary data.</text>
</comment>
<evidence type="ECO:0000313" key="2">
    <source>
        <dbReference type="Proteomes" id="UP000176751"/>
    </source>
</evidence>
<name>A0A1F5HG44_9BACT</name>
<accession>A0A1F5HG44</accession>
<sequence length="116" mass="13118">MVTVKNEKEPSGTFAEIKNQLLPYGKFFLEAVKRFNLEDQVGFGIDTRLHWTLPIGSCVTTIVSDETGIIHRKGFSLQQADICAGKEEEIIWIVRPPIKPGGYHFAVQEAVQFIFH</sequence>
<protein>
    <submittedName>
        <fullName evidence="1">Uncharacterized protein</fullName>
    </submittedName>
</protein>
<dbReference type="Proteomes" id="UP000176751">
    <property type="component" value="Unassembled WGS sequence"/>
</dbReference>
<dbReference type="AlphaFoldDB" id="A0A1F5HG44"/>
<proteinExistence type="predicted"/>
<organism evidence="1 2">
    <name type="scientific">Candidatus Curtissbacteria bacterium RIFOXYA1_FULL_41_14</name>
    <dbReference type="NCBI Taxonomy" id="1797737"/>
    <lineage>
        <taxon>Bacteria</taxon>
        <taxon>Candidatus Curtissiibacteriota</taxon>
    </lineage>
</organism>
<evidence type="ECO:0000313" key="1">
    <source>
        <dbReference type="EMBL" id="OGE03080.1"/>
    </source>
</evidence>
<gene>
    <name evidence="1" type="ORF">A2196_04145</name>
</gene>
<dbReference type="EMBL" id="MFCA01000005">
    <property type="protein sequence ID" value="OGE03080.1"/>
    <property type="molecule type" value="Genomic_DNA"/>
</dbReference>
<reference evidence="1 2" key="1">
    <citation type="journal article" date="2016" name="Nat. Commun.">
        <title>Thousands of microbial genomes shed light on interconnected biogeochemical processes in an aquifer system.</title>
        <authorList>
            <person name="Anantharaman K."/>
            <person name="Brown C.T."/>
            <person name="Hug L.A."/>
            <person name="Sharon I."/>
            <person name="Castelle C.J."/>
            <person name="Probst A.J."/>
            <person name="Thomas B.C."/>
            <person name="Singh A."/>
            <person name="Wilkins M.J."/>
            <person name="Karaoz U."/>
            <person name="Brodie E.L."/>
            <person name="Williams K.H."/>
            <person name="Hubbard S.S."/>
            <person name="Banfield J.F."/>
        </authorList>
    </citation>
    <scope>NUCLEOTIDE SEQUENCE [LARGE SCALE GENOMIC DNA]</scope>
</reference>